<feature type="compositionally biased region" description="Basic residues" evidence="1">
    <location>
        <begin position="63"/>
        <end position="78"/>
    </location>
</feature>
<accession>A0A426Z158</accession>
<comment type="caution">
    <text evidence="2">The sequence shown here is derived from an EMBL/GenBank/DDBJ whole genome shotgun (WGS) entry which is preliminary data.</text>
</comment>
<dbReference type="EMBL" id="AMZH03009039">
    <property type="protein sequence ID" value="RRT57698.1"/>
    <property type="molecule type" value="Genomic_DNA"/>
</dbReference>
<organism evidence="2 3">
    <name type="scientific">Ensete ventricosum</name>
    <name type="common">Abyssinian banana</name>
    <name type="synonym">Musa ensete</name>
    <dbReference type="NCBI Taxonomy" id="4639"/>
    <lineage>
        <taxon>Eukaryota</taxon>
        <taxon>Viridiplantae</taxon>
        <taxon>Streptophyta</taxon>
        <taxon>Embryophyta</taxon>
        <taxon>Tracheophyta</taxon>
        <taxon>Spermatophyta</taxon>
        <taxon>Magnoliopsida</taxon>
        <taxon>Liliopsida</taxon>
        <taxon>Zingiberales</taxon>
        <taxon>Musaceae</taxon>
        <taxon>Ensete</taxon>
    </lineage>
</organism>
<feature type="region of interest" description="Disordered" evidence="1">
    <location>
        <begin position="17"/>
        <end position="121"/>
    </location>
</feature>
<sequence length="121" mass="13514">MSRIVLFLQELYLRASSSRMGPVRTGPAADRSLLGGTAKIGRRRSISAIASRLREKSTVDGRLKKKKGKRRRGKKERRRRGEEVPRASSPAGRPRVVAARERLLSPRGETKRLPAGRETEA</sequence>
<evidence type="ECO:0000256" key="1">
    <source>
        <dbReference type="SAM" id="MobiDB-lite"/>
    </source>
</evidence>
<proteinExistence type="predicted"/>
<reference evidence="2 3" key="1">
    <citation type="journal article" date="2014" name="Agronomy (Basel)">
        <title>A Draft Genome Sequence for Ensete ventricosum, the Drought-Tolerant Tree Against Hunger.</title>
        <authorList>
            <person name="Harrison J."/>
            <person name="Moore K.A."/>
            <person name="Paszkiewicz K."/>
            <person name="Jones T."/>
            <person name="Grant M."/>
            <person name="Ambacheew D."/>
            <person name="Muzemil S."/>
            <person name="Studholme D.J."/>
        </authorList>
    </citation>
    <scope>NUCLEOTIDE SEQUENCE [LARGE SCALE GENOMIC DNA]</scope>
</reference>
<evidence type="ECO:0000313" key="2">
    <source>
        <dbReference type="EMBL" id="RRT57698.1"/>
    </source>
</evidence>
<feature type="compositionally biased region" description="Basic and acidic residues" evidence="1">
    <location>
        <begin position="98"/>
        <end position="121"/>
    </location>
</feature>
<gene>
    <name evidence="2" type="ORF">B296_00016804</name>
</gene>
<feature type="non-terminal residue" evidence="2">
    <location>
        <position position="121"/>
    </location>
</feature>
<protein>
    <submittedName>
        <fullName evidence="2">Uncharacterized protein</fullName>
    </submittedName>
</protein>
<dbReference type="Proteomes" id="UP000287651">
    <property type="component" value="Unassembled WGS sequence"/>
</dbReference>
<dbReference type="AlphaFoldDB" id="A0A426Z158"/>
<evidence type="ECO:0000313" key="3">
    <source>
        <dbReference type="Proteomes" id="UP000287651"/>
    </source>
</evidence>
<name>A0A426Z158_ENSVE</name>
<feature type="compositionally biased region" description="Basic and acidic residues" evidence="1">
    <location>
        <begin position="52"/>
        <end position="62"/>
    </location>
</feature>